<dbReference type="AlphaFoldDB" id="A0A1H8AG82"/>
<accession>A0A1H8AG82</accession>
<dbReference type="Gene3D" id="3.60.21.10">
    <property type="match status" value="1"/>
</dbReference>
<comment type="similarity">
    <text evidence="1 2">Belongs to the metallophosphoesterase superfamily. YfcE family.</text>
</comment>
<dbReference type="PANTHER" id="PTHR11124">
    <property type="entry name" value="VACUOLAR SORTING PROTEIN VPS29"/>
    <property type="match status" value="1"/>
</dbReference>
<dbReference type="STRING" id="474960.SAMN05216180_1325"/>
<evidence type="ECO:0000313" key="4">
    <source>
        <dbReference type="EMBL" id="SEM69842.1"/>
    </source>
</evidence>
<evidence type="ECO:0000313" key="5">
    <source>
        <dbReference type="Proteomes" id="UP000199158"/>
    </source>
</evidence>
<dbReference type="InterPro" id="IPR000979">
    <property type="entry name" value="Phosphodiesterase_MJ0936/Vps29"/>
</dbReference>
<comment type="cofactor">
    <cofactor evidence="2">
        <name>a divalent metal cation</name>
        <dbReference type="ChEBI" id="CHEBI:60240"/>
    </cofactor>
</comment>
<dbReference type="Proteomes" id="UP000199158">
    <property type="component" value="Unassembled WGS sequence"/>
</dbReference>
<proteinExistence type="inferred from homology"/>
<keyword evidence="5" id="KW-1185">Reference proteome</keyword>
<organism evidence="4 5">
    <name type="scientific">Hydrogenoanaerobacterium saccharovorans</name>
    <dbReference type="NCBI Taxonomy" id="474960"/>
    <lineage>
        <taxon>Bacteria</taxon>
        <taxon>Bacillati</taxon>
        <taxon>Bacillota</taxon>
        <taxon>Clostridia</taxon>
        <taxon>Eubacteriales</taxon>
        <taxon>Oscillospiraceae</taxon>
        <taxon>Hydrogenoanaerobacterium</taxon>
    </lineage>
</organism>
<dbReference type="GO" id="GO:0016787">
    <property type="term" value="F:hydrolase activity"/>
    <property type="evidence" value="ECO:0007669"/>
    <property type="project" value="UniProtKB-UniRule"/>
</dbReference>
<name>A0A1H8AG82_9FIRM</name>
<dbReference type="SUPFAM" id="SSF56300">
    <property type="entry name" value="Metallo-dependent phosphatases"/>
    <property type="match status" value="1"/>
</dbReference>
<dbReference type="NCBIfam" id="TIGR00040">
    <property type="entry name" value="yfcE"/>
    <property type="match status" value="1"/>
</dbReference>
<reference evidence="4 5" key="1">
    <citation type="submission" date="2016-10" db="EMBL/GenBank/DDBJ databases">
        <authorList>
            <person name="de Groot N.N."/>
        </authorList>
    </citation>
    <scope>NUCLEOTIDE SEQUENCE [LARGE SCALE GENOMIC DNA]</scope>
    <source>
        <strain evidence="4 5">CGMCC 1.5070</strain>
    </source>
</reference>
<dbReference type="GO" id="GO:0046872">
    <property type="term" value="F:metal ion binding"/>
    <property type="evidence" value="ECO:0007669"/>
    <property type="project" value="UniProtKB-KW"/>
</dbReference>
<dbReference type="InterPro" id="IPR041802">
    <property type="entry name" value="MPP_YfcE"/>
</dbReference>
<dbReference type="InterPro" id="IPR024654">
    <property type="entry name" value="Calcineurin-like_PHP_lpxH"/>
</dbReference>
<evidence type="ECO:0000259" key="3">
    <source>
        <dbReference type="Pfam" id="PF12850"/>
    </source>
</evidence>
<dbReference type="EC" id="3.1.4.-" evidence="2"/>
<dbReference type="Pfam" id="PF12850">
    <property type="entry name" value="Metallophos_2"/>
    <property type="match status" value="1"/>
</dbReference>
<evidence type="ECO:0000256" key="1">
    <source>
        <dbReference type="ARBA" id="ARBA00008950"/>
    </source>
</evidence>
<feature type="domain" description="Calcineurin-like phosphoesterase" evidence="3">
    <location>
        <begin position="2"/>
        <end position="147"/>
    </location>
</feature>
<keyword evidence="2" id="KW-0479">Metal-binding</keyword>
<dbReference type="InterPro" id="IPR029052">
    <property type="entry name" value="Metallo-depent_PP-like"/>
</dbReference>
<evidence type="ECO:0000256" key="2">
    <source>
        <dbReference type="RuleBase" id="RU362039"/>
    </source>
</evidence>
<dbReference type="CDD" id="cd00841">
    <property type="entry name" value="MPP_YfcE"/>
    <property type="match status" value="1"/>
</dbReference>
<dbReference type="EMBL" id="FOCG01000001">
    <property type="protein sequence ID" value="SEM69842.1"/>
    <property type="molecule type" value="Genomic_DNA"/>
</dbReference>
<protein>
    <recommendedName>
        <fullName evidence="2">Phosphoesterase</fullName>
        <ecNumber evidence="2">3.1.4.-</ecNumber>
    </recommendedName>
</protein>
<sequence>MLRIIVMSDSHKNFDNVLKIVEKHNDADLFLHLGDGEHDFEDVMALYPDKNYDHVCGNCDFYSLAPAFNLIKADGKRIFFTHGHIYHVKFGIKELLYAAQGRGADIVLYGHTHNSYIEYIDGMHVVNPGSCSGMGGSATYAIIDITKAGVVPIIVKL</sequence>
<gene>
    <name evidence="4" type="ORF">SAMN05216180_1325</name>
</gene>